<dbReference type="AlphaFoldDB" id="B3MRM2"/>
<evidence type="ECO:0000256" key="7">
    <source>
        <dbReference type="ARBA" id="ARBA00023136"/>
    </source>
</evidence>
<dbReference type="SUPFAM" id="SSF57850">
    <property type="entry name" value="RING/U-box"/>
    <property type="match status" value="1"/>
</dbReference>
<evidence type="ECO:0000256" key="8">
    <source>
        <dbReference type="ARBA" id="ARBA00040151"/>
    </source>
</evidence>
<proteinExistence type="predicted"/>
<dbReference type="HOGENOM" id="CLU_046472_1_1_1"/>
<feature type="transmembrane region" description="Helical" evidence="12">
    <location>
        <begin position="259"/>
        <end position="281"/>
    </location>
</feature>
<keyword evidence="7 12" id="KW-0472">Membrane</keyword>
<dbReference type="SMART" id="SM00744">
    <property type="entry name" value="RINGv"/>
    <property type="match status" value="1"/>
</dbReference>
<feature type="transmembrane region" description="Helical" evidence="12">
    <location>
        <begin position="127"/>
        <end position="150"/>
    </location>
</feature>
<dbReference type="Pfam" id="PF12906">
    <property type="entry name" value="RINGv"/>
    <property type="match status" value="1"/>
</dbReference>
<dbReference type="PROSITE" id="PS51292">
    <property type="entry name" value="ZF_RING_CH"/>
    <property type="match status" value="1"/>
</dbReference>
<protein>
    <recommendedName>
        <fullName evidence="8">E3 ubiquitin-protein ligase MARCHF5</fullName>
    </recommendedName>
    <alternativeName>
        <fullName evidence="10">Membrane-associated RING finger protein 5</fullName>
    </alternativeName>
    <alternativeName>
        <fullName evidence="9">Membrane-associated RING-CH protein V</fullName>
    </alternativeName>
    <alternativeName>
        <fullName evidence="11">RING-type E3 ubiquitin transferase MARCHF5</fullName>
    </alternativeName>
</protein>
<evidence type="ECO:0000256" key="12">
    <source>
        <dbReference type="SAM" id="Phobius"/>
    </source>
</evidence>
<evidence type="ECO:0000256" key="6">
    <source>
        <dbReference type="ARBA" id="ARBA00022989"/>
    </source>
</evidence>
<dbReference type="PhylomeDB" id="B3MRM2"/>
<evidence type="ECO:0000256" key="10">
    <source>
        <dbReference type="ARBA" id="ARBA00043185"/>
    </source>
</evidence>
<keyword evidence="2 12" id="KW-0812">Transmembrane</keyword>
<dbReference type="InterPro" id="IPR013083">
    <property type="entry name" value="Znf_RING/FYVE/PHD"/>
</dbReference>
<dbReference type="STRING" id="7217.B3MRM2"/>
<dbReference type="GO" id="GO:0008270">
    <property type="term" value="F:zinc ion binding"/>
    <property type="evidence" value="ECO:0007669"/>
    <property type="project" value="UniProtKB-KW"/>
</dbReference>
<dbReference type="InParanoid" id="B3MRM2"/>
<evidence type="ECO:0000259" key="13">
    <source>
        <dbReference type="PROSITE" id="PS51292"/>
    </source>
</evidence>
<gene>
    <name evidence="14" type="primary">Dana\GF20973</name>
    <name evidence="14" type="synonym">dana_GLEANR_4208</name>
    <name evidence="14" type="ORF">GF20973</name>
</gene>
<keyword evidence="15" id="KW-1185">Reference proteome</keyword>
<keyword evidence="5" id="KW-0862">Zinc</keyword>
<dbReference type="Proteomes" id="UP000007801">
    <property type="component" value="Unassembled WGS sequence"/>
</dbReference>
<evidence type="ECO:0000256" key="11">
    <source>
        <dbReference type="ARBA" id="ARBA00043231"/>
    </source>
</evidence>
<evidence type="ECO:0000313" key="14">
    <source>
        <dbReference type="EMBL" id="EDV34427.1"/>
    </source>
</evidence>
<dbReference type="eggNOG" id="KOG3053">
    <property type="taxonomic scope" value="Eukaryota"/>
</dbReference>
<dbReference type="OrthoDB" id="5817083at2759"/>
<keyword evidence="6 12" id="KW-1133">Transmembrane helix</keyword>
<accession>B3MRM2</accession>
<dbReference type="CDD" id="cd16701">
    <property type="entry name" value="RING_CH-C4HC3_MARCH5"/>
    <property type="match status" value="1"/>
</dbReference>
<keyword evidence="3" id="KW-0479">Metal-binding</keyword>
<evidence type="ECO:0000313" key="15">
    <source>
        <dbReference type="Proteomes" id="UP000007801"/>
    </source>
</evidence>
<evidence type="ECO:0000256" key="2">
    <source>
        <dbReference type="ARBA" id="ARBA00022692"/>
    </source>
</evidence>
<name>B3MRM2_DROAN</name>
<evidence type="ECO:0000256" key="3">
    <source>
        <dbReference type="ARBA" id="ARBA00022723"/>
    </source>
</evidence>
<comment type="subcellular location">
    <subcellularLocation>
        <location evidence="1">Membrane</location>
        <topology evidence="1">Multi-pass membrane protein</topology>
    </subcellularLocation>
</comment>
<dbReference type="GeneID" id="6503662"/>
<sequence>MNHHQPGLADGLRFRLRSLNPIQGQSRSSRLVSGLEPDSIDDRMCWICLTGDEDQPRRDWLHPCRCRGTNKWVHETCLSRWIDEKQLLAPDLPVTCTQCRTEYIIVMPPLCRFDSILERLDKSYERLCPSVLMGILAATVYFSAVTYGALTLLEVAGYETGMRLLQEDPTLLMILLPSVPTILLLSRMVRWDDCLVRWLRRHQRQGVPPDQIDEDGDPLPGAPLGDDYFDDLERDYPPAEALQPGALGSEHIGRASASFCTALSLPTFAVILGQTLFSNLYEANKAAAILLGGITFVAAKGLASVYLRQAQYKRKRHRYVLDYTPSNLSRFLRRRPRSSHNGRRYP</sequence>
<evidence type="ECO:0000256" key="1">
    <source>
        <dbReference type="ARBA" id="ARBA00004141"/>
    </source>
</evidence>
<organism evidence="14 15">
    <name type="scientific">Drosophila ananassae</name>
    <name type="common">Fruit fly</name>
    <dbReference type="NCBI Taxonomy" id="7217"/>
    <lineage>
        <taxon>Eukaryota</taxon>
        <taxon>Metazoa</taxon>
        <taxon>Ecdysozoa</taxon>
        <taxon>Arthropoda</taxon>
        <taxon>Hexapoda</taxon>
        <taxon>Insecta</taxon>
        <taxon>Pterygota</taxon>
        <taxon>Neoptera</taxon>
        <taxon>Endopterygota</taxon>
        <taxon>Diptera</taxon>
        <taxon>Brachycera</taxon>
        <taxon>Muscomorpha</taxon>
        <taxon>Ephydroidea</taxon>
        <taxon>Drosophilidae</taxon>
        <taxon>Drosophila</taxon>
        <taxon>Sophophora</taxon>
    </lineage>
</organism>
<dbReference type="EMBL" id="CH902622">
    <property type="protein sequence ID" value="EDV34427.1"/>
    <property type="molecule type" value="Genomic_DNA"/>
</dbReference>
<feature type="transmembrane region" description="Helical" evidence="12">
    <location>
        <begin position="170"/>
        <end position="189"/>
    </location>
</feature>
<feature type="domain" description="RING-CH-type" evidence="13">
    <location>
        <begin position="37"/>
        <end position="106"/>
    </location>
</feature>
<evidence type="ECO:0000256" key="4">
    <source>
        <dbReference type="ARBA" id="ARBA00022771"/>
    </source>
</evidence>
<evidence type="ECO:0000256" key="9">
    <source>
        <dbReference type="ARBA" id="ARBA00043044"/>
    </source>
</evidence>
<dbReference type="GO" id="GO:0016020">
    <property type="term" value="C:membrane"/>
    <property type="evidence" value="ECO:0007669"/>
    <property type="project" value="UniProtKB-SubCell"/>
</dbReference>
<evidence type="ECO:0000256" key="5">
    <source>
        <dbReference type="ARBA" id="ARBA00022833"/>
    </source>
</evidence>
<dbReference type="InterPro" id="IPR011016">
    <property type="entry name" value="Znf_RING-CH"/>
</dbReference>
<dbReference type="OMA" id="RCRGTNK"/>
<feature type="transmembrane region" description="Helical" evidence="12">
    <location>
        <begin position="287"/>
        <end position="307"/>
    </location>
</feature>
<keyword evidence="4" id="KW-0863">Zinc-finger</keyword>
<dbReference type="KEGG" id="dan:6503662"/>
<dbReference type="PANTHER" id="PTHR46283">
    <property type="entry name" value="E3 UBIQUITIN-PROTEIN LIGASE MARCH5"/>
    <property type="match status" value="1"/>
</dbReference>
<reference evidence="14 15" key="1">
    <citation type="journal article" date="2007" name="Nature">
        <title>Evolution of genes and genomes on the Drosophila phylogeny.</title>
        <authorList>
            <consortium name="Drosophila 12 Genomes Consortium"/>
            <person name="Clark A.G."/>
            <person name="Eisen M.B."/>
            <person name="Smith D.R."/>
            <person name="Bergman C.M."/>
            <person name="Oliver B."/>
            <person name="Markow T.A."/>
            <person name="Kaufman T.C."/>
            <person name="Kellis M."/>
            <person name="Gelbart W."/>
            <person name="Iyer V.N."/>
            <person name="Pollard D.A."/>
            <person name="Sackton T.B."/>
            <person name="Larracuente A.M."/>
            <person name="Singh N.D."/>
            <person name="Abad J.P."/>
            <person name="Abt D.N."/>
            <person name="Adryan B."/>
            <person name="Aguade M."/>
            <person name="Akashi H."/>
            <person name="Anderson W.W."/>
            <person name="Aquadro C.F."/>
            <person name="Ardell D.H."/>
            <person name="Arguello R."/>
            <person name="Artieri C.G."/>
            <person name="Barbash D.A."/>
            <person name="Barker D."/>
            <person name="Barsanti P."/>
            <person name="Batterham P."/>
            <person name="Batzoglou S."/>
            <person name="Begun D."/>
            <person name="Bhutkar A."/>
            <person name="Blanco E."/>
            <person name="Bosak S.A."/>
            <person name="Bradley R.K."/>
            <person name="Brand A.D."/>
            <person name="Brent M.R."/>
            <person name="Brooks A.N."/>
            <person name="Brown R.H."/>
            <person name="Butlin R.K."/>
            <person name="Caggese C."/>
            <person name="Calvi B.R."/>
            <person name="Bernardo de Carvalho A."/>
            <person name="Caspi A."/>
            <person name="Castrezana S."/>
            <person name="Celniker S.E."/>
            <person name="Chang J.L."/>
            <person name="Chapple C."/>
            <person name="Chatterji S."/>
            <person name="Chinwalla A."/>
            <person name="Civetta A."/>
            <person name="Clifton S.W."/>
            <person name="Comeron J.M."/>
            <person name="Costello J.C."/>
            <person name="Coyne J.A."/>
            <person name="Daub J."/>
            <person name="David R.G."/>
            <person name="Delcher A.L."/>
            <person name="Delehaunty K."/>
            <person name="Do C.B."/>
            <person name="Ebling H."/>
            <person name="Edwards K."/>
            <person name="Eickbush T."/>
            <person name="Evans J.D."/>
            <person name="Filipski A."/>
            <person name="Findeiss S."/>
            <person name="Freyhult E."/>
            <person name="Fulton L."/>
            <person name="Fulton R."/>
            <person name="Garcia A.C."/>
            <person name="Gardiner A."/>
            <person name="Garfield D.A."/>
            <person name="Garvin B.E."/>
            <person name="Gibson G."/>
            <person name="Gilbert D."/>
            <person name="Gnerre S."/>
            <person name="Godfrey J."/>
            <person name="Good R."/>
            <person name="Gotea V."/>
            <person name="Gravely B."/>
            <person name="Greenberg A.J."/>
            <person name="Griffiths-Jones S."/>
            <person name="Gross S."/>
            <person name="Guigo R."/>
            <person name="Gustafson E.A."/>
            <person name="Haerty W."/>
            <person name="Hahn M.W."/>
            <person name="Halligan D.L."/>
            <person name="Halpern A.L."/>
            <person name="Halter G.M."/>
            <person name="Han M.V."/>
            <person name="Heger A."/>
            <person name="Hillier L."/>
            <person name="Hinrichs A.S."/>
            <person name="Holmes I."/>
            <person name="Hoskins R.A."/>
            <person name="Hubisz M.J."/>
            <person name="Hultmark D."/>
            <person name="Huntley M.A."/>
            <person name="Jaffe D.B."/>
            <person name="Jagadeeshan S."/>
            <person name="Jeck W.R."/>
            <person name="Johnson J."/>
            <person name="Jones C.D."/>
            <person name="Jordan W.C."/>
            <person name="Karpen G.H."/>
            <person name="Kataoka E."/>
            <person name="Keightley P.D."/>
            <person name="Kheradpour P."/>
            <person name="Kirkness E.F."/>
            <person name="Koerich L.B."/>
            <person name="Kristiansen K."/>
            <person name="Kudrna D."/>
            <person name="Kulathinal R.J."/>
            <person name="Kumar S."/>
            <person name="Kwok R."/>
            <person name="Lander E."/>
            <person name="Langley C.H."/>
            <person name="Lapoint R."/>
            <person name="Lazzaro B.P."/>
            <person name="Lee S.J."/>
            <person name="Levesque L."/>
            <person name="Li R."/>
            <person name="Lin C.F."/>
            <person name="Lin M.F."/>
            <person name="Lindblad-Toh K."/>
            <person name="Llopart A."/>
            <person name="Long M."/>
            <person name="Low L."/>
            <person name="Lozovsky E."/>
            <person name="Lu J."/>
            <person name="Luo M."/>
            <person name="Machado C.A."/>
            <person name="Makalowski W."/>
            <person name="Marzo M."/>
            <person name="Matsuda M."/>
            <person name="Matzkin L."/>
            <person name="McAllister B."/>
            <person name="McBride C.S."/>
            <person name="McKernan B."/>
            <person name="McKernan K."/>
            <person name="Mendez-Lago M."/>
            <person name="Minx P."/>
            <person name="Mollenhauer M.U."/>
            <person name="Montooth K."/>
            <person name="Mount S.M."/>
            <person name="Mu X."/>
            <person name="Myers E."/>
            <person name="Negre B."/>
            <person name="Newfeld S."/>
            <person name="Nielsen R."/>
            <person name="Noor M.A."/>
            <person name="O'Grady P."/>
            <person name="Pachter L."/>
            <person name="Papaceit M."/>
            <person name="Parisi M.J."/>
            <person name="Parisi M."/>
            <person name="Parts L."/>
            <person name="Pedersen J.S."/>
            <person name="Pesole G."/>
            <person name="Phillippy A.M."/>
            <person name="Ponting C.P."/>
            <person name="Pop M."/>
            <person name="Porcelli D."/>
            <person name="Powell J.R."/>
            <person name="Prohaska S."/>
            <person name="Pruitt K."/>
            <person name="Puig M."/>
            <person name="Quesneville H."/>
            <person name="Ram K.R."/>
            <person name="Rand D."/>
            <person name="Rasmussen M.D."/>
            <person name="Reed L.K."/>
            <person name="Reenan R."/>
            <person name="Reily A."/>
            <person name="Remington K.A."/>
            <person name="Rieger T.T."/>
            <person name="Ritchie M.G."/>
            <person name="Robin C."/>
            <person name="Rogers Y.H."/>
            <person name="Rohde C."/>
            <person name="Rozas J."/>
            <person name="Rubenfield M.J."/>
            <person name="Ruiz A."/>
            <person name="Russo S."/>
            <person name="Salzberg S.L."/>
            <person name="Sanchez-Gracia A."/>
            <person name="Saranga D.J."/>
            <person name="Sato H."/>
            <person name="Schaeffer S.W."/>
            <person name="Schatz M.C."/>
            <person name="Schlenke T."/>
            <person name="Schwartz R."/>
            <person name="Segarra C."/>
            <person name="Singh R.S."/>
            <person name="Sirot L."/>
            <person name="Sirota M."/>
            <person name="Sisneros N.B."/>
            <person name="Smith C.D."/>
            <person name="Smith T.F."/>
            <person name="Spieth J."/>
            <person name="Stage D.E."/>
            <person name="Stark A."/>
            <person name="Stephan W."/>
            <person name="Strausberg R.L."/>
            <person name="Strempel S."/>
            <person name="Sturgill D."/>
            <person name="Sutton G."/>
            <person name="Sutton G.G."/>
            <person name="Tao W."/>
            <person name="Teichmann S."/>
            <person name="Tobari Y.N."/>
            <person name="Tomimura Y."/>
            <person name="Tsolas J.M."/>
            <person name="Valente V.L."/>
            <person name="Venter E."/>
            <person name="Venter J.C."/>
            <person name="Vicario S."/>
            <person name="Vieira F.G."/>
            <person name="Vilella A.J."/>
            <person name="Villasante A."/>
            <person name="Walenz B."/>
            <person name="Wang J."/>
            <person name="Wasserman M."/>
            <person name="Watts T."/>
            <person name="Wilson D."/>
            <person name="Wilson R.K."/>
            <person name="Wing R.A."/>
            <person name="Wolfner M.F."/>
            <person name="Wong A."/>
            <person name="Wong G.K."/>
            <person name="Wu C.I."/>
            <person name="Wu G."/>
            <person name="Yamamoto D."/>
            <person name="Yang H.P."/>
            <person name="Yang S.P."/>
            <person name="Yorke J.A."/>
            <person name="Yoshida K."/>
            <person name="Zdobnov E."/>
            <person name="Zhang P."/>
            <person name="Zhang Y."/>
            <person name="Zimin A.V."/>
            <person name="Baldwin J."/>
            <person name="Abdouelleil A."/>
            <person name="Abdulkadir J."/>
            <person name="Abebe A."/>
            <person name="Abera B."/>
            <person name="Abreu J."/>
            <person name="Acer S.C."/>
            <person name="Aftuck L."/>
            <person name="Alexander A."/>
            <person name="An P."/>
            <person name="Anderson E."/>
            <person name="Anderson S."/>
            <person name="Arachi H."/>
            <person name="Azer M."/>
            <person name="Bachantsang P."/>
            <person name="Barry A."/>
            <person name="Bayul T."/>
            <person name="Berlin A."/>
            <person name="Bessette D."/>
            <person name="Bloom T."/>
            <person name="Blye J."/>
            <person name="Boguslavskiy L."/>
            <person name="Bonnet C."/>
            <person name="Boukhgalter B."/>
            <person name="Bourzgui I."/>
            <person name="Brown A."/>
            <person name="Cahill P."/>
            <person name="Channer S."/>
            <person name="Cheshatsang Y."/>
            <person name="Chuda L."/>
            <person name="Citroen M."/>
            <person name="Collymore A."/>
            <person name="Cooke P."/>
            <person name="Costello M."/>
            <person name="D'Aco K."/>
            <person name="Daza R."/>
            <person name="De Haan G."/>
            <person name="DeGray S."/>
            <person name="DeMaso C."/>
            <person name="Dhargay N."/>
            <person name="Dooley K."/>
            <person name="Dooley E."/>
            <person name="Doricent M."/>
            <person name="Dorje P."/>
            <person name="Dorjee K."/>
            <person name="Dupes A."/>
            <person name="Elong R."/>
            <person name="Falk J."/>
            <person name="Farina A."/>
            <person name="Faro S."/>
            <person name="Ferguson D."/>
            <person name="Fisher S."/>
            <person name="Foley C.D."/>
            <person name="Franke A."/>
            <person name="Friedrich D."/>
            <person name="Gadbois L."/>
            <person name="Gearin G."/>
            <person name="Gearin C.R."/>
            <person name="Giannoukos G."/>
            <person name="Goode T."/>
            <person name="Graham J."/>
            <person name="Grandbois E."/>
            <person name="Grewal S."/>
            <person name="Gyaltsen K."/>
            <person name="Hafez N."/>
            <person name="Hagos B."/>
            <person name="Hall J."/>
            <person name="Henson C."/>
            <person name="Hollinger A."/>
            <person name="Honan T."/>
            <person name="Huard M.D."/>
            <person name="Hughes L."/>
            <person name="Hurhula B."/>
            <person name="Husby M.E."/>
            <person name="Kamat A."/>
            <person name="Kanga B."/>
            <person name="Kashin S."/>
            <person name="Khazanovich D."/>
            <person name="Kisner P."/>
            <person name="Lance K."/>
            <person name="Lara M."/>
            <person name="Lee W."/>
            <person name="Lennon N."/>
            <person name="Letendre F."/>
            <person name="LeVine R."/>
            <person name="Lipovsky A."/>
            <person name="Liu X."/>
            <person name="Liu J."/>
            <person name="Liu S."/>
            <person name="Lokyitsang T."/>
            <person name="Lokyitsang Y."/>
            <person name="Lubonja R."/>
            <person name="Lui A."/>
            <person name="MacDonald P."/>
            <person name="Magnisalis V."/>
            <person name="Maru K."/>
            <person name="Matthews C."/>
            <person name="McCusker W."/>
            <person name="McDonough S."/>
            <person name="Mehta T."/>
            <person name="Meldrim J."/>
            <person name="Meneus L."/>
            <person name="Mihai O."/>
            <person name="Mihalev A."/>
            <person name="Mihova T."/>
            <person name="Mittelman R."/>
            <person name="Mlenga V."/>
            <person name="Montmayeur A."/>
            <person name="Mulrain L."/>
            <person name="Navidi A."/>
            <person name="Naylor J."/>
            <person name="Negash T."/>
            <person name="Nguyen T."/>
            <person name="Nguyen N."/>
            <person name="Nicol R."/>
            <person name="Norbu C."/>
            <person name="Norbu N."/>
            <person name="Novod N."/>
            <person name="O'Neill B."/>
            <person name="Osman S."/>
            <person name="Markiewicz E."/>
            <person name="Oyono O.L."/>
            <person name="Patti C."/>
            <person name="Phunkhang P."/>
            <person name="Pierre F."/>
            <person name="Priest M."/>
            <person name="Raghuraman S."/>
            <person name="Rege F."/>
            <person name="Reyes R."/>
            <person name="Rise C."/>
            <person name="Rogov P."/>
            <person name="Ross K."/>
            <person name="Ryan E."/>
            <person name="Settipalli S."/>
            <person name="Shea T."/>
            <person name="Sherpa N."/>
            <person name="Shi L."/>
            <person name="Shih D."/>
            <person name="Sparrow T."/>
            <person name="Spaulding J."/>
            <person name="Stalker J."/>
            <person name="Stange-Thomann N."/>
            <person name="Stavropoulos S."/>
            <person name="Stone C."/>
            <person name="Strader C."/>
            <person name="Tesfaye S."/>
            <person name="Thomson T."/>
            <person name="Thoulutsang Y."/>
            <person name="Thoulutsang D."/>
            <person name="Topham K."/>
            <person name="Topping I."/>
            <person name="Tsamla T."/>
            <person name="Vassiliev H."/>
            <person name="Vo A."/>
            <person name="Wangchuk T."/>
            <person name="Wangdi T."/>
            <person name="Weiand M."/>
            <person name="Wilkinson J."/>
            <person name="Wilson A."/>
            <person name="Yadav S."/>
            <person name="Young G."/>
            <person name="Yu Q."/>
            <person name="Zembek L."/>
            <person name="Zhong D."/>
            <person name="Zimmer A."/>
            <person name="Zwirko Z."/>
            <person name="Jaffe D.B."/>
            <person name="Alvarez P."/>
            <person name="Brockman W."/>
            <person name="Butler J."/>
            <person name="Chin C."/>
            <person name="Gnerre S."/>
            <person name="Grabherr M."/>
            <person name="Kleber M."/>
            <person name="Mauceli E."/>
            <person name="MacCallum I."/>
        </authorList>
    </citation>
    <scope>NUCLEOTIDE SEQUENCE [LARGE SCALE GENOMIC DNA]</scope>
    <source>
        <strain evidence="15">Tucson 14024-0371.13</strain>
    </source>
</reference>
<dbReference type="Gene3D" id="3.30.40.10">
    <property type="entry name" value="Zinc/RING finger domain, C3HC4 (zinc finger)"/>
    <property type="match status" value="1"/>
</dbReference>